<evidence type="ECO:0000256" key="10">
    <source>
        <dbReference type="SAM" id="Phobius"/>
    </source>
</evidence>
<reference evidence="14 15" key="1">
    <citation type="submission" date="2018-05" db="EMBL/GenBank/DDBJ databases">
        <authorList>
            <person name="Datahose"/>
        </authorList>
    </citation>
    <scope>NUCLEOTIDE SEQUENCE</scope>
</reference>
<organism evidence="14 15">
    <name type="scientific">Astatotilapia calliptera</name>
    <name type="common">Eastern happy</name>
    <name type="synonym">Chromis callipterus</name>
    <dbReference type="NCBI Taxonomy" id="8154"/>
    <lineage>
        <taxon>Eukaryota</taxon>
        <taxon>Metazoa</taxon>
        <taxon>Chordata</taxon>
        <taxon>Craniata</taxon>
        <taxon>Vertebrata</taxon>
        <taxon>Euteleostomi</taxon>
        <taxon>Actinopterygii</taxon>
        <taxon>Neopterygii</taxon>
        <taxon>Teleostei</taxon>
        <taxon>Neoteleostei</taxon>
        <taxon>Acanthomorphata</taxon>
        <taxon>Ovalentaria</taxon>
        <taxon>Cichlomorphae</taxon>
        <taxon>Cichliformes</taxon>
        <taxon>Cichlidae</taxon>
        <taxon>African cichlids</taxon>
        <taxon>Pseudocrenilabrinae</taxon>
        <taxon>Haplochromini</taxon>
        <taxon>Astatotilapia</taxon>
    </lineage>
</organism>
<evidence type="ECO:0000256" key="7">
    <source>
        <dbReference type="ARBA" id="ARBA00023180"/>
    </source>
</evidence>
<dbReference type="Gene3D" id="2.40.160.110">
    <property type="match status" value="1"/>
</dbReference>
<dbReference type="Proteomes" id="UP000265100">
    <property type="component" value="Chromosome 3"/>
</dbReference>
<evidence type="ECO:0000256" key="1">
    <source>
        <dbReference type="ARBA" id="ARBA00004530"/>
    </source>
</evidence>
<comment type="caution">
    <text evidence="8">Lacks conserved residue(s) required for the propagation of feature annotation.</text>
</comment>
<evidence type="ECO:0000259" key="13">
    <source>
        <dbReference type="Pfam" id="PF21222"/>
    </source>
</evidence>
<dbReference type="STRING" id="8154.ENSACLP00000009141"/>
<keyword evidence="6 8" id="KW-0472">Membrane</keyword>
<dbReference type="Pfam" id="PF21222">
    <property type="entry name" value="Lamp2_2nd"/>
    <property type="match status" value="1"/>
</dbReference>
<protein>
    <submittedName>
        <fullName evidence="14">Uncharacterized protein</fullName>
    </submittedName>
</protein>
<keyword evidence="4" id="KW-0967">Endosome</keyword>
<reference evidence="14" key="3">
    <citation type="submission" date="2025-08" db="UniProtKB">
        <authorList>
            <consortium name="Ensembl"/>
        </authorList>
    </citation>
    <scope>IDENTIFICATION</scope>
</reference>
<keyword evidence="7" id="KW-0325">Glycoprotein</keyword>
<dbReference type="PROSITE" id="PS51407">
    <property type="entry name" value="LAMP_3"/>
    <property type="match status" value="1"/>
</dbReference>
<dbReference type="GeneTree" id="ENSGT00940000169954"/>
<accession>A0A3P8NWG1</accession>
<evidence type="ECO:0000256" key="9">
    <source>
        <dbReference type="SAM" id="MobiDB-lite"/>
    </source>
</evidence>
<dbReference type="PRINTS" id="PR00336">
    <property type="entry name" value="LYSASSOCTDMP"/>
</dbReference>
<dbReference type="InterPro" id="IPR002000">
    <property type="entry name" value="Lysosome-assoc_membr_glycop"/>
</dbReference>
<evidence type="ECO:0000256" key="4">
    <source>
        <dbReference type="ARBA" id="ARBA00022753"/>
    </source>
</evidence>
<evidence type="ECO:0000313" key="15">
    <source>
        <dbReference type="Proteomes" id="UP000265100"/>
    </source>
</evidence>
<name>A0A3P8NWG1_ASTCA</name>
<comment type="similarity">
    <text evidence="8">Belongs to the LAMP family.</text>
</comment>
<keyword evidence="15" id="KW-1185">Reference proteome</keyword>
<feature type="domain" description="Lysosome-associated membrane glycoprotein 2-like luminal" evidence="12">
    <location>
        <begin position="184"/>
        <end position="323"/>
    </location>
</feature>
<feature type="domain" description="Lysosome-associated membrane glycoprotein 2-like transmembrane" evidence="13">
    <location>
        <begin position="343"/>
        <end position="374"/>
    </location>
</feature>
<evidence type="ECO:0000256" key="8">
    <source>
        <dbReference type="PROSITE-ProRule" id="PRU00740"/>
    </source>
</evidence>
<dbReference type="AlphaFoldDB" id="A0A3P8NWG1"/>
<keyword evidence="3 11" id="KW-0732">Signal</keyword>
<dbReference type="OMA" id="TTKHPNT"/>
<evidence type="ECO:0000256" key="2">
    <source>
        <dbReference type="ARBA" id="ARBA00022692"/>
    </source>
</evidence>
<dbReference type="InterPro" id="IPR048528">
    <property type="entry name" value="Lamp2-like_luminal"/>
</dbReference>
<evidence type="ECO:0000256" key="6">
    <source>
        <dbReference type="ARBA" id="ARBA00023136"/>
    </source>
</evidence>
<dbReference type="GO" id="GO:0031902">
    <property type="term" value="C:late endosome membrane"/>
    <property type="evidence" value="ECO:0007669"/>
    <property type="project" value="TreeGrafter"/>
</dbReference>
<dbReference type="Bgee" id="ENSACLG00000006239">
    <property type="expression patterns" value="Expressed in anal fin and 8 other cell types or tissues"/>
</dbReference>
<evidence type="ECO:0000256" key="3">
    <source>
        <dbReference type="ARBA" id="ARBA00022729"/>
    </source>
</evidence>
<reference evidence="14" key="4">
    <citation type="submission" date="2025-09" db="UniProtKB">
        <authorList>
            <consortium name="Ensembl"/>
        </authorList>
    </citation>
    <scope>IDENTIFICATION</scope>
</reference>
<evidence type="ECO:0000256" key="5">
    <source>
        <dbReference type="ARBA" id="ARBA00022989"/>
    </source>
</evidence>
<dbReference type="GO" id="GO:0005765">
    <property type="term" value="C:lysosomal membrane"/>
    <property type="evidence" value="ECO:0007669"/>
    <property type="project" value="UniProtKB-SubCell"/>
</dbReference>
<dbReference type="Ensembl" id="ENSACLT00000009355.2">
    <property type="protein sequence ID" value="ENSACLP00000009141.1"/>
    <property type="gene ID" value="ENSACLG00000006239.2"/>
</dbReference>
<proteinExistence type="inferred from homology"/>
<dbReference type="GO" id="GO:0005886">
    <property type="term" value="C:plasma membrane"/>
    <property type="evidence" value="ECO:0007669"/>
    <property type="project" value="TreeGrafter"/>
</dbReference>
<dbReference type="Pfam" id="PF01299">
    <property type="entry name" value="Lamp2-like_luminal"/>
    <property type="match status" value="1"/>
</dbReference>
<sequence length="376" mass="40585">MLRTAVFVFIACCALSALSLAGDTNKSKPSATVAPASQFDSPKPTTKPPKPTTKPPKPTTKHPKPTTKHPTTTTKHPTTTTKHPTTTTKHPNTTTKHPTTTTKHPTTTTKHPTTTTKHPTTTTKHPNTTTKHPTTTTTKHPTTTTTKAPTTTTTKAPTTTTTKAPTTTTTASPTPTPRPSAGLTVGYYNITKNKSETCLRAQMALQIRKVSTNAIFIVQPHLTSTSGSCNENSANLKISFKEGFINFSFTKSVPNNTVYVDAVSFSLNYPLTTNGTTYNANNKSVHLFPAQIGHSYSCSADSIYMGNDLSLDVNSDRTQAFNLTKNNFGDRDYCPADQRSYKIAIGVGVALLVLIVVVVVAYLVSRKRRTDGYQSL</sequence>
<feature type="signal peptide" evidence="11">
    <location>
        <begin position="1"/>
        <end position="21"/>
    </location>
</feature>
<dbReference type="PANTHER" id="PTHR11506">
    <property type="entry name" value="LYSOSOME-ASSOCIATED MEMBRANE GLYCOPROTEIN"/>
    <property type="match status" value="1"/>
</dbReference>
<keyword evidence="5 10" id="KW-1133">Transmembrane helix</keyword>
<dbReference type="GO" id="GO:0072594">
    <property type="term" value="P:establishment of protein localization to organelle"/>
    <property type="evidence" value="ECO:0007669"/>
    <property type="project" value="TreeGrafter"/>
</dbReference>
<feature type="transmembrane region" description="Helical" evidence="10">
    <location>
        <begin position="343"/>
        <end position="364"/>
    </location>
</feature>
<evidence type="ECO:0000313" key="14">
    <source>
        <dbReference type="Ensembl" id="ENSACLP00000009141.1"/>
    </source>
</evidence>
<comment type="subcellular location">
    <subcellularLocation>
        <location evidence="1">Endosome membrane</location>
        <topology evidence="1">Single-pass type I membrane protein</topology>
    </subcellularLocation>
    <subcellularLocation>
        <location evidence="8">Lysosome membrane</location>
        <topology evidence="8">Single-pass type I membrane protein</topology>
    </subcellularLocation>
</comment>
<feature type="compositionally biased region" description="Low complexity" evidence="9">
    <location>
        <begin position="68"/>
        <end position="173"/>
    </location>
</feature>
<dbReference type="InterPro" id="IPR048524">
    <property type="entry name" value="Lamp2-like_TM"/>
</dbReference>
<dbReference type="PANTHER" id="PTHR11506:SF2">
    <property type="entry name" value="MACROSIALIN"/>
    <property type="match status" value="1"/>
</dbReference>
<reference evidence="15" key="2">
    <citation type="submission" date="2023-03" db="EMBL/GenBank/DDBJ databases">
        <authorList>
            <consortium name="Wellcome Sanger Institute Data Sharing"/>
        </authorList>
    </citation>
    <scope>NUCLEOTIDE SEQUENCE [LARGE SCALE GENOMIC DNA]</scope>
</reference>
<keyword evidence="8" id="KW-0458">Lysosome</keyword>
<feature type="compositionally biased region" description="Pro residues" evidence="9">
    <location>
        <begin position="45"/>
        <end position="58"/>
    </location>
</feature>
<evidence type="ECO:0000259" key="12">
    <source>
        <dbReference type="Pfam" id="PF01299"/>
    </source>
</evidence>
<feature type="chain" id="PRO_5018166900" evidence="11">
    <location>
        <begin position="22"/>
        <end position="376"/>
    </location>
</feature>
<evidence type="ECO:0000256" key="11">
    <source>
        <dbReference type="SAM" id="SignalP"/>
    </source>
</evidence>
<feature type="region of interest" description="Disordered" evidence="9">
    <location>
        <begin position="22"/>
        <end position="180"/>
    </location>
</feature>
<keyword evidence="2 8" id="KW-0812">Transmembrane</keyword>